<evidence type="ECO:0000256" key="1">
    <source>
        <dbReference type="SAM" id="Phobius"/>
    </source>
</evidence>
<feature type="transmembrane region" description="Helical" evidence="1">
    <location>
        <begin position="6"/>
        <end position="26"/>
    </location>
</feature>
<comment type="caution">
    <text evidence="2">The sequence shown here is derived from an EMBL/GenBank/DDBJ whole genome shotgun (WGS) entry which is preliminary data.</text>
</comment>
<keyword evidence="3" id="KW-1185">Reference proteome</keyword>
<evidence type="ECO:0000313" key="3">
    <source>
        <dbReference type="Proteomes" id="UP001143486"/>
    </source>
</evidence>
<dbReference type="AlphaFoldDB" id="A0A9W6ILC7"/>
<protein>
    <submittedName>
        <fullName evidence="2">Uncharacterized protein</fullName>
    </submittedName>
</protein>
<keyword evidence="1" id="KW-0812">Transmembrane</keyword>
<gene>
    <name evidence="2" type="ORF">GCM10017621_07380</name>
</gene>
<name>A0A9W6ILC7_9PROT</name>
<proteinExistence type="predicted"/>
<dbReference type="EMBL" id="BSFE01000002">
    <property type="protein sequence ID" value="GLK51230.1"/>
    <property type="molecule type" value="Genomic_DNA"/>
</dbReference>
<sequence length="73" mass="8048">MYLSLPATLIALTICIAGFFLARWRAGQPVRPERGPRMIPWTLIAVVMGGLAVIFLVHLAELGGFDMGQRPRI</sequence>
<reference evidence="2" key="1">
    <citation type="journal article" date="2014" name="Int. J. Syst. Evol. Microbiol.">
        <title>Complete genome sequence of Corynebacterium casei LMG S-19264T (=DSM 44701T), isolated from a smear-ripened cheese.</title>
        <authorList>
            <consortium name="US DOE Joint Genome Institute (JGI-PGF)"/>
            <person name="Walter F."/>
            <person name="Albersmeier A."/>
            <person name="Kalinowski J."/>
            <person name="Ruckert C."/>
        </authorList>
    </citation>
    <scope>NUCLEOTIDE SEQUENCE</scope>
    <source>
        <strain evidence="2">VKM B-1513</strain>
    </source>
</reference>
<dbReference type="Proteomes" id="UP001143486">
    <property type="component" value="Unassembled WGS sequence"/>
</dbReference>
<feature type="transmembrane region" description="Helical" evidence="1">
    <location>
        <begin position="38"/>
        <end position="60"/>
    </location>
</feature>
<organism evidence="2 3">
    <name type="scientific">Maricaulis virginensis</name>
    <dbReference type="NCBI Taxonomy" id="144022"/>
    <lineage>
        <taxon>Bacteria</taxon>
        <taxon>Pseudomonadati</taxon>
        <taxon>Pseudomonadota</taxon>
        <taxon>Alphaproteobacteria</taxon>
        <taxon>Maricaulales</taxon>
        <taxon>Maricaulaceae</taxon>
        <taxon>Maricaulis</taxon>
    </lineage>
</organism>
<evidence type="ECO:0000313" key="2">
    <source>
        <dbReference type="EMBL" id="GLK51230.1"/>
    </source>
</evidence>
<reference evidence="2" key="2">
    <citation type="submission" date="2023-01" db="EMBL/GenBank/DDBJ databases">
        <authorList>
            <person name="Sun Q."/>
            <person name="Evtushenko L."/>
        </authorList>
    </citation>
    <scope>NUCLEOTIDE SEQUENCE</scope>
    <source>
        <strain evidence="2">VKM B-1513</strain>
    </source>
</reference>
<keyword evidence="1" id="KW-0472">Membrane</keyword>
<accession>A0A9W6ILC7</accession>
<keyword evidence="1" id="KW-1133">Transmembrane helix</keyword>